<gene>
    <name evidence="2" type="ORF">HBF32_14280</name>
</gene>
<dbReference type="NCBIfam" id="TIGR02001">
    <property type="entry name" value="gcw_chp"/>
    <property type="match status" value="1"/>
</dbReference>
<dbReference type="AlphaFoldDB" id="A0A7X5TQJ8"/>
<dbReference type="Pfam" id="PF09694">
    <property type="entry name" value="Gcw_chp"/>
    <property type="match status" value="1"/>
</dbReference>
<organism evidence="2 3">
    <name type="scientific">Luteibacter yeojuensis</name>
    <dbReference type="NCBI Taxonomy" id="345309"/>
    <lineage>
        <taxon>Bacteria</taxon>
        <taxon>Pseudomonadati</taxon>
        <taxon>Pseudomonadota</taxon>
        <taxon>Gammaproteobacteria</taxon>
        <taxon>Lysobacterales</taxon>
        <taxon>Rhodanobacteraceae</taxon>
        <taxon>Luteibacter</taxon>
    </lineage>
</organism>
<keyword evidence="3" id="KW-1185">Reference proteome</keyword>
<dbReference type="RefSeq" id="WP_166700267.1">
    <property type="nucleotide sequence ID" value="NZ_JAAQTL010000001.1"/>
</dbReference>
<comment type="caution">
    <text evidence="2">The sequence shown here is derived from an EMBL/GenBank/DDBJ whole genome shotgun (WGS) entry which is preliminary data.</text>
</comment>
<evidence type="ECO:0000313" key="2">
    <source>
        <dbReference type="EMBL" id="NID16636.1"/>
    </source>
</evidence>
<reference evidence="2 3" key="1">
    <citation type="journal article" date="2006" name="Int. J. Syst. Evol. Microbiol.">
        <title>Dyella yeojuensis sp. nov., isolated from greenhouse soil in Korea.</title>
        <authorList>
            <person name="Kim B.Y."/>
            <person name="Weon H.Y."/>
            <person name="Lee K.H."/>
            <person name="Seok S.J."/>
            <person name="Kwon S.W."/>
            <person name="Go S.J."/>
            <person name="Stackebrandt E."/>
        </authorList>
    </citation>
    <scope>NUCLEOTIDE SEQUENCE [LARGE SCALE GENOMIC DNA]</scope>
    <source>
        <strain evidence="2 3">DSM 17673</strain>
    </source>
</reference>
<protein>
    <submittedName>
        <fullName evidence="2">Uncharacterized protein</fullName>
    </submittedName>
</protein>
<sequence>MHSIKLTRILLLAACAAAATAVLAPAAHAAGAPPVTGNVAIVSDYMFRGLSQTWGHPAIQGGADYSNPAGFAAGTWASSVSDRSYAGGSMELDLYASFGRPIDDDWSWRVGLYGYVYPGANLDQAAGYRGRSFNTAEANAALSWRQFTLKYNRSLTDYFGADREQGFDGDTHGTGYLQLDAALPLSDAWSLALHAGHTHYTASLAVPTAYGVHDVSYSDYSATVKYAIDEHWSVSAGITHATNDRYYGHVSSYADAADTRDLGGTRGLVMIQGTF</sequence>
<feature type="signal peptide" evidence="1">
    <location>
        <begin position="1"/>
        <end position="29"/>
    </location>
</feature>
<proteinExistence type="predicted"/>
<feature type="chain" id="PRO_5031039596" evidence="1">
    <location>
        <begin position="30"/>
        <end position="275"/>
    </location>
</feature>
<dbReference type="EMBL" id="JAAQTL010000001">
    <property type="protein sequence ID" value="NID16636.1"/>
    <property type="molecule type" value="Genomic_DNA"/>
</dbReference>
<evidence type="ECO:0000256" key="1">
    <source>
        <dbReference type="SAM" id="SignalP"/>
    </source>
</evidence>
<accession>A0A7X5TQJ8</accession>
<dbReference type="Proteomes" id="UP000518878">
    <property type="component" value="Unassembled WGS sequence"/>
</dbReference>
<dbReference type="InterPro" id="IPR010239">
    <property type="entry name" value="CHP02001"/>
</dbReference>
<name>A0A7X5TQJ8_9GAMM</name>
<evidence type="ECO:0000313" key="3">
    <source>
        <dbReference type="Proteomes" id="UP000518878"/>
    </source>
</evidence>
<keyword evidence="1" id="KW-0732">Signal</keyword>